<dbReference type="GO" id="GO:0003964">
    <property type="term" value="F:RNA-directed DNA polymerase activity"/>
    <property type="evidence" value="ECO:0007669"/>
    <property type="project" value="UniProtKB-KW"/>
</dbReference>
<keyword evidence="3" id="KW-1185">Reference proteome</keyword>
<feature type="domain" description="Endonuclease/exonuclease/phosphatase" evidence="1">
    <location>
        <begin position="14"/>
        <end position="157"/>
    </location>
</feature>
<organism evidence="2 3">
    <name type="scientific">Trifolium medium</name>
    <dbReference type="NCBI Taxonomy" id="97028"/>
    <lineage>
        <taxon>Eukaryota</taxon>
        <taxon>Viridiplantae</taxon>
        <taxon>Streptophyta</taxon>
        <taxon>Embryophyta</taxon>
        <taxon>Tracheophyta</taxon>
        <taxon>Spermatophyta</taxon>
        <taxon>Magnoliopsida</taxon>
        <taxon>eudicotyledons</taxon>
        <taxon>Gunneridae</taxon>
        <taxon>Pentapetalae</taxon>
        <taxon>rosids</taxon>
        <taxon>fabids</taxon>
        <taxon>Fabales</taxon>
        <taxon>Fabaceae</taxon>
        <taxon>Papilionoideae</taxon>
        <taxon>50 kb inversion clade</taxon>
        <taxon>NPAAA clade</taxon>
        <taxon>Hologalegina</taxon>
        <taxon>IRL clade</taxon>
        <taxon>Trifolieae</taxon>
        <taxon>Trifolium</taxon>
    </lineage>
</organism>
<evidence type="ECO:0000313" key="3">
    <source>
        <dbReference type="Proteomes" id="UP000265520"/>
    </source>
</evidence>
<dbReference type="AlphaFoldDB" id="A0A392QML5"/>
<dbReference type="InterPro" id="IPR036691">
    <property type="entry name" value="Endo/exonu/phosph_ase_sf"/>
</dbReference>
<keyword evidence="2" id="KW-0548">Nucleotidyltransferase</keyword>
<dbReference type="EMBL" id="LXQA010144254">
    <property type="protein sequence ID" value="MCI24910.1"/>
    <property type="molecule type" value="Genomic_DNA"/>
</dbReference>
<keyword evidence="2" id="KW-0695">RNA-directed DNA polymerase</keyword>
<dbReference type="PANTHER" id="PTHR33710:SF64">
    <property type="entry name" value="ENDONUCLEASE_EXONUCLEASE_PHOSPHATASE DOMAIN-CONTAINING PROTEIN"/>
    <property type="match status" value="1"/>
</dbReference>
<dbReference type="Proteomes" id="UP000265520">
    <property type="component" value="Unassembled WGS sequence"/>
</dbReference>
<comment type="caution">
    <text evidence="2">The sequence shown here is derived from an EMBL/GenBank/DDBJ whole genome shotgun (WGS) entry which is preliminary data.</text>
</comment>
<dbReference type="SUPFAM" id="SSF56219">
    <property type="entry name" value="DNase I-like"/>
    <property type="match status" value="1"/>
</dbReference>
<dbReference type="PANTHER" id="PTHR33710">
    <property type="entry name" value="BNAC02G09200D PROTEIN"/>
    <property type="match status" value="1"/>
</dbReference>
<protein>
    <submittedName>
        <fullName evidence="2">Reverse transcriptase</fullName>
    </submittedName>
</protein>
<dbReference type="Pfam" id="PF03372">
    <property type="entry name" value="Exo_endo_phos"/>
    <property type="match status" value="1"/>
</dbReference>
<name>A0A392QML5_9FABA</name>
<evidence type="ECO:0000259" key="1">
    <source>
        <dbReference type="Pfam" id="PF03372"/>
    </source>
</evidence>
<accession>A0A392QML5</accession>
<feature type="non-terminal residue" evidence="2">
    <location>
        <position position="165"/>
    </location>
</feature>
<feature type="non-terminal residue" evidence="2">
    <location>
        <position position="1"/>
    </location>
</feature>
<evidence type="ECO:0000313" key="2">
    <source>
        <dbReference type="EMBL" id="MCI24910.1"/>
    </source>
</evidence>
<proteinExistence type="predicted"/>
<reference evidence="2 3" key="1">
    <citation type="journal article" date="2018" name="Front. Plant Sci.">
        <title>Red Clover (Trifolium pratense) and Zigzag Clover (T. medium) - A Picture of Genomic Similarities and Differences.</title>
        <authorList>
            <person name="Dluhosova J."/>
            <person name="Istvanek J."/>
            <person name="Nedelnik J."/>
            <person name="Repkova J."/>
        </authorList>
    </citation>
    <scope>NUCLEOTIDE SEQUENCE [LARGE SCALE GENOMIC DNA]</scope>
    <source>
        <strain evidence="3">cv. 10/8</strain>
        <tissue evidence="2">Leaf</tissue>
    </source>
</reference>
<keyword evidence="2" id="KW-0808">Transferase</keyword>
<sequence length="165" mass="18560">GLLSVWNKDLFSFRYSFTGDGYLGVCVEWKDSLLYIVNVYSSCNLSGKRKLWSDLLDFKKNNAPGEWCIGGDFNSVTKVGERRGCHAVGGQTERVEFTLFIDAMEVVDIPMMGKKFTWSNSDGSAMSRLDRFLLSDGFIEKGSITNQWVGNRDISDHCPIWLGCS</sequence>
<dbReference type="Gene3D" id="3.60.10.10">
    <property type="entry name" value="Endonuclease/exonuclease/phosphatase"/>
    <property type="match status" value="1"/>
</dbReference>
<dbReference type="InterPro" id="IPR005135">
    <property type="entry name" value="Endo/exonuclease/phosphatase"/>
</dbReference>